<dbReference type="EMBL" id="JARK01001418">
    <property type="protein sequence ID" value="EYC05433.1"/>
    <property type="molecule type" value="Genomic_DNA"/>
</dbReference>
<feature type="region of interest" description="Disordered" evidence="1">
    <location>
        <begin position="1"/>
        <end position="29"/>
    </location>
</feature>
<evidence type="ECO:0000313" key="3">
    <source>
        <dbReference type="Proteomes" id="UP000024635"/>
    </source>
</evidence>
<keyword evidence="3" id="KW-1185">Reference proteome</keyword>
<accession>A0A016TSQ6</accession>
<feature type="compositionally biased region" description="Basic and acidic residues" evidence="1">
    <location>
        <begin position="9"/>
        <end position="21"/>
    </location>
</feature>
<dbReference type="AlphaFoldDB" id="A0A016TSQ6"/>
<evidence type="ECO:0000256" key="1">
    <source>
        <dbReference type="SAM" id="MobiDB-lite"/>
    </source>
</evidence>
<protein>
    <submittedName>
        <fullName evidence="2">Uncharacterized protein</fullName>
    </submittedName>
</protein>
<proteinExistence type="predicted"/>
<comment type="caution">
    <text evidence="2">The sequence shown here is derived from an EMBL/GenBank/DDBJ whole genome shotgun (WGS) entry which is preliminary data.</text>
</comment>
<sequence>MRQLVRSRGAKEHLVDLKGEEEQWPPTPKEEYIGAPDTNFVGPSTSPMTTVSSAGVGRDIGLVKICK</sequence>
<organism evidence="2 3">
    <name type="scientific">Ancylostoma ceylanicum</name>
    <dbReference type="NCBI Taxonomy" id="53326"/>
    <lineage>
        <taxon>Eukaryota</taxon>
        <taxon>Metazoa</taxon>
        <taxon>Ecdysozoa</taxon>
        <taxon>Nematoda</taxon>
        <taxon>Chromadorea</taxon>
        <taxon>Rhabditida</taxon>
        <taxon>Rhabditina</taxon>
        <taxon>Rhabditomorpha</taxon>
        <taxon>Strongyloidea</taxon>
        <taxon>Ancylostomatidae</taxon>
        <taxon>Ancylostomatinae</taxon>
        <taxon>Ancylostoma</taxon>
    </lineage>
</organism>
<gene>
    <name evidence="2" type="primary">Acey_s0082.g1578</name>
    <name evidence="2" type="ORF">Y032_0082g1578</name>
</gene>
<name>A0A016TSQ6_9BILA</name>
<reference evidence="3" key="1">
    <citation type="journal article" date="2015" name="Nat. Genet.">
        <title>The genome and transcriptome of the zoonotic hookworm Ancylostoma ceylanicum identify infection-specific gene families.</title>
        <authorList>
            <person name="Schwarz E.M."/>
            <person name="Hu Y."/>
            <person name="Antoshechkin I."/>
            <person name="Miller M.M."/>
            <person name="Sternberg P.W."/>
            <person name="Aroian R.V."/>
        </authorList>
    </citation>
    <scope>NUCLEOTIDE SEQUENCE</scope>
    <source>
        <strain evidence="3">HY135</strain>
    </source>
</reference>
<dbReference type="Proteomes" id="UP000024635">
    <property type="component" value="Unassembled WGS sequence"/>
</dbReference>
<evidence type="ECO:0000313" key="2">
    <source>
        <dbReference type="EMBL" id="EYC05433.1"/>
    </source>
</evidence>